<proteinExistence type="predicted"/>
<dbReference type="InterPro" id="IPR024453">
    <property type="entry name" value="Peptidase_C92"/>
</dbReference>
<dbReference type="SUPFAM" id="SSF54001">
    <property type="entry name" value="Cysteine proteinases"/>
    <property type="match status" value="1"/>
</dbReference>
<dbReference type="NCBIfam" id="NF007458">
    <property type="entry name" value="PRK10030.1"/>
    <property type="match status" value="1"/>
</dbReference>
<protein>
    <submittedName>
        <fullName evidence="1">YiiX family permuted papain-like enzyme</fullName>
    </submittedName>
</protein>
<name>A0A935C9I1_9BACT</name>
<dbReference type="EMBL" id="JAEQBW010000006">
    <property type="protein sequence ID" value="MBK6266186.1"/>
    <property type="molecule type" value="Genomic_DNA"/>
</dbReference>
<dbReference type="Gene3D" id="3.90.1720.10">
    <property type="entry name" value="endopeptidase domain like (from Nostoc punctiforme)"/>
    <property type="match status" value="1"/>
</dbReference>
<gene>
    <name evidence="1" type="ORF">JKA74_14165</name>
</gene>
<reference evidence="1" key="1">
    <citation type="submission" date="2021-01" db="EMBL/GenBank/DDBJ databases">
        <title>Marivirga aurantiaca sp. nov., isolated from intertidal surface sediments.</title>
        <authorList>
            <person name="Zhang M."/>
        </authorList>
    </citation>
    <scope>NUCLEOTIDE SEQUENCE</scope>
    <source>
        <strain evidence="1">S37H4</strain>
    </source>
</reference>
<accession>A0A935C9I1</accession>
<comment type="caution">
    <text evidence="1">The sequence shown here is derived from an EMBL/GenBank/DDBJ whole genome shotgun (WGS) entry which is preliminary data.</text>
</comment>
<dbReference type="PROSITE" id="PS51257">
    <property type="entry name" value="PROKAR_LIPOPROTEIN"/>
    <property type="match status" value="1"/>
</dbReference>
<dbReference type="InterPro" id="IPR038765">
    <property type="entry name" value="Papain-like_cys_pep_sf"/>
</dbReference>
<dbReference type="Pfam" id="PF05708">
    <property type="entry name" value="Peptidase_C92"/>
    <property type="match status" value="1"/>
</dbReference>
<keyword evidence="2" id="KW-1185">Reference proteome</keyword>
<evidence type="ECO:0000313" key="1">
    <source>
        <dbReference type="EMBL" id="MBK6266186.1"/>
    </source>
</evidence>
<sequence length="212" mass="24363">MYSLKLIFLITLTFLLACTEGKKAEEIQEMENIIQSGDIIFQTSKSSQSKAIQLATDSKYSHMGIIYENDGRFLVYEAVQPVKLTPLSEWIKRGEKGHYVIKRLKSADQILTPDILKKMKLAGEKFKGKDYDVYFEWSDDKIYCSELVWKIYKEATGIPIGQLEQLSDFDLTQKAVREKLKERYGNDIPLDEKVISPAAMFSSQKLVTIQEN</sequence>
<evidence type="ECO:0000313" key="2">
    <source>
        <dbReference type="Proteomes" id="UP000611723"/>
    </source>
</evidence>
<dbReference type="Proteomes" id="UP000611723">
    <property type="component" value="Unassembled WGS sequence"/>
</dbReference>
<dbReference type="AlphaFoldDB" id="A0A935C9I1"/>
<organism evidence="1 2">
    <name type="scientific">Marivirga aurantiaca</name>
    <dbReference type="NCBI Taxonomy" id="2802615"/>
    <lineage>
        <taxon>Bacteria</taxon>
        <taxon>Pseudomonadati</taxon>
        <taxon>Bacteroidota</taxon>
        <taxon>Cytophagia</taxon>
        <taxon>Cytophagales</taxon>
        <taxon>Marivirgaceae</taxon>
        <taxon>Marivirga</taxon>
    </lineage>
</organism>